<dbReference type="Proteomes" id="UP000468531">
    <property type="component" value="Unassembled WGS sequence"/>
</dbReference>
<protein>
    <submittedName>
        <fullName evidence="1">Uncharacterized protein</fullName>
    </submittedName>
</protein>
<proteinExistence type="predicted"/>
<keyword evidence="2" id="KW-1185">Reference proteome</keyword>
<gene>
    <name evidence="1" type="ORF">FNJ47_31720</name>
</gene>
<dbReference type="EMBL" id="VKHP01000169">
    <property type="protein sequence ID" value="NEV00262.1"/>
    <property type="molecule type" value="Genomic_DNA"/>
</dbReference>
<dbReference type="RefSeq" id="WP_163159832.1">
    <property type="nucleotide sequence ID" value="NZ_VKHP01000169.1"/>
</dbReference>
<comment type="caution">
    <text evidence="1">The sequence shown here is derived from an EMBL/GenBank/DDBJ whole genome shotgun (WGS) entry which is preliminary data.</text>
</comment>
<name>A0A6P1BRT2_9BRAD</name>
<evidence type="ECO:0000313" key="1">
    <source>
        <dbReference type="EMBL" id="NEV00262.1"/>
    </source>
</evidence>
<evidence type="ECO:0000313" key="2">
    <source>
        <dbReference type="Proteomes" id="UP000468531"/>
    </source>
</evidence>
<accession>A0A6P1BRT2</accession>
<sequence length="71" mass="7823">MTLQISQRGKQYLKTAETLLRSAKAVTDQAIADQLKALADNYERRAEKASRDDAEKALARAAATAESEWIA</sequence>
<reference evidence="1 2" key="1">
    <citation type="journal article" date="2020" name="Arch. Microbiol.">
        <title>Bradyrhizobium uaiense sp. nov., a new highly efficient cowpea symbiont.</title>
        <authorList>
            <person name="Cabral Michel D."/>
            <person name="Azarias Guimaraes A."/>
            <person name="Martins da Costa E."/>
            <person name="Soares de Carvalho T."/>
            <person name="Balsanelli E."/>
            <person name="Willems A."/>
            <person name="Maltempi de Souza E."/>
            <person name="de Souza Moreira F.M."/>
        </authorList>
    </citation>
    <scope>NUCLEOTIDE SEQUENCE [LARGE SCALE GENOMIC DNA]</scope>
    <source>
        <strain evidence="1 2">UFLA 03-164</strain>
    </source>
</reference>
<dbReference type="AlphaFoldDB" id="A0A6P1BRT2"/>
<organism evidence="1 2">
    <name type="scientific">Bradyrhizobium uaiense</name>
    <dbReference type="NCBI Taxonomy" id="2594946"/>
    <lineage>
        <taxon>Bacteria</taxon>
        <taxon>Pseudomonadati</taxon>
        <taxon>Pseudomonadota</taxon>
        <taxon>Alphaproteobacteria</taxon>
        <taxon>Hyphomicrobiales</taxon>
        <taxon>Nitrobacteraceae</taxon>
        <taxon>Bradyrhizobium</taxon>
    </lineage>
</organism>